<dbReference type="OrthoDB" id="1454213at2"/>
<feature type="region of interest" description="Disordered" evidence="1">
    <location>
        <begin position="34"/>
        <end position="58"/>
    </location>
</feature>
<dbReference type="EMBL" id="FNCW01000008">
    <property type="protein sequence ID" value="SDG82393.1"/>
    <property type="molecule type" value="Genomic_DNA"/>
</dbReference>
<organism evidence="2 3">
    <name type="scientific">Psychroflexus sediminis</name>
    <dbReference type="NCBI Taxonomy" id="470826"/>
    <lineage>
        <taxon>Bacteria</taxon>
        <taxon>Pseudomonadati</taxon>
        <taxon>Bacteroidota</taxon>
        <taxon>Flavobacteriia</taxon>
        <taxon>Flavobacteriales</taxon>
        <taxon>Flavobacteriaceae</taxon>
        <taxon>Psychroflexus</taxon>
    </lineage>
</organism>
<proteinExistence type="predicted"/>
<name>A0A1G7XE59_9FLAO</name>
<accession>A0A1G7XE59</accession>
<protein>
    <submittedName>
        <fullName evidence="2">Uncharacterized protein</fullName>
    </submittedName>
</protein>
<sequence>MGFLQSAINQVGRDMGRVVSNTVFKDRHSIPIRRARSYASADSPPRQDSAHQNTRPLQEVQDEFDKAISFKTGYRPSTLISKLGGAFVVIKNEARAFVADGYLDVSESQQLFRMMKQFIDKCGDVEDVIGFTEAEDAKEYKQLEKITLTTKDIFVDVLKISAKACRERAQDYEHQANALKPMGFGRYVGLHLIWMPRYAKGGEKKVNSAIIANILDVITLTFPLTRSVLLLIGVVTYPGEIRKTKQAKESFSLLAEQEQMRAETYEEIIRSNS</sequence>
<evidence type="ECO:0000313" key="2">
    <source>
        <dbReference type="EMBL" id="SDG82393.1"/>
    </source>
</evidence>
<dbReference type="Proteomes" id="UP000199296">
    <property type="component" value="Unassembled WGS sequence"/>
</dbReference>
<dbReference type="AlphaFoldDB" id="A0A1G7XE59"/>
<reference evidence="2 3" key="1">
    <citation type="submission" date="2016-10" db="EMBL/GenBank/DDBJ databases">
        <authorList>
            <person name="de Groot N.N."/>
        </authorList>
    </citation>
    <scope>NUCLEOTIDE SEQUENCE [LARGE SCALE GENOMIC DNA]</scope>
    <source>
        <strain evidence="2 3">DSM 19803</strain>
    </source>
</reference>
<evidence type="ECO:0000256" key="1">
    <source>
        <dbReference type="SAM" id="MobiDB-lite"/>
    </source>
</evidence>
<gene>
    <name evidence="2" type="ORF">SAMN04488027_10849</name>
</gene>
<dbReference type="RefSeq" id="WP_093368127.1">
    <property type="nucleotide sequence ID" value="NZ_FNCW01000008.1"/>
</dbReference>
<evidence type="ECO:0000313" key="3">
    <source>
        <dbReference type="Proteomes" id="UP000199296"/>
    </source>
</evidence>
<keyword evidence="3" id="KW-1185">Reference proteome</keyword>